<proteinExistence type="predicted"/>
<organism evidence="3 4">
    <name type="scientific">Fructilactobacillus sanfranciscensis (strain TMW 1.1304)</name>
    <name type="common">Lactobacillus sanfranciscensis</name>
    <dbReference type="NCBI Taxonomy" id="714313"/>
    <lineage>
        <taxon>Bacteria</taxon>
        <taxon>Bacillati</taxon>
        <taxon>Bacillota</taxon>
        <taxon>Bacilli</taxon>
        <taxon>Lactobacillales</taxon>
        <taxon>Lactobacillaceae</taxon>
        <taxon>Fructilactobacillus</taxon>
    </lineage>
</organism>
<dbReference type="AlphaFoldDB" id="G2KUE6"/>
<evidence type="ECO:0000256" key="2">
    <source>
        <dbReference type="SAM" id="Phobius"/>
    </source>
</evidence>
<dbReference type="HOGENOM" id="CLU_2450916_0_0_9"/>
<dbReference type="RefSeq" id="WP_014082258.1">
    <property type="nucleotide sequence ID" value="NC_015978.1"/>
</dbReference>
<feature type="transmembrane region" description="Helical" evidence="2">
    <location>
        <begin position="67"/>
        <end position="88"/>
    </location>
</feature>
<evidence type="ECO:0000313" key="3">
    <source>
        <dbReference type="EMBL" id="AEN99400.1"/>
    </source>
</evidence>
<evidence type="ECO:0000313" key="4">
    <source>
        <dbReference type="Proteomes" id="UP000001285"/>
    </source>
</evidence>
<keyword evidence="2" id="KW-0472">Membrane</keyword>
<dbReference type="KEGG" id="lsn:LSA_10010"/>
<sequence length="89" mass="10365">MNDENDQQNEGLTRSQLKKKKHHIFGRNKLNHFKDELDKDLSGQATVGSRSERDTSEFKQKRLGRRLNVAIFILALLLILVLLIMRFMG</sequence>
<dbReference type="Pfam" id="PF26336">
    <property type="entry name" value="MacP_activator"/>
    <property type="match status" value="1"/>
</dbReference>
<dbReference type="Proteomes" id="UP000001285">
    <property type="component" value="Chromosome"/>
</dbReference>
<dbReference type="InterPro" id="IPR047752">
    <property type="entry name" value="MacP"/>
</dbReference>
<dbReference type="eggNOG" id="ENOG5032MQ5">
    <property type="taxonomic scope" value="Bacteria"/>
</dbReference>
<keyword evidence="2" id="KW-1133">Transmembrane helix</keyword>
<feature type="region of interest" description="Disordered" evidence="1">
    <location>
        <begin position="1"/>
        <end position="20"/>
    </location>
</feature>
<reference evidence="3 4" key="1">
    <citation type="journal article" date="2011" name="Microb. Cell Fact.">
        <title>Genomic analysis reveals Lactobacillus sanfranciscensis as stable element in traditional sourdoughs.</title>
        <authorList>
            <person name="Vogel R.F."/>
            <person name="Pavlovic M."/>
            <person name="Ehrmann M.A."/>
            <person name="Wiezer A."/>
            <person name="Liesegang H."/>
            <person name="Offschanka S."/>
            <person name="Voget S."/>
            <person name="Angelov A."/>
            <person name="Bocker G."/>
            <person name="Liebl W."/>
        </authorList>
    </citation>
    <scope>NUCLEOTIDE SEQUENCE [LARGE SCALE GENOMIC DNA]</scope>
    <source>
        <strain evidence="3 4">TMW 1.1304</strain>
    </source>
</reference>
<gene>
    <name evidence="3" type="ordered locus">LSA_10010</name>
</gene>
<evidence type="ECO:0000256" key="1">
    <source>
        <dbReference type="SAM" id="MobiDB-lite"/>
    </source>
</evidence>
<dbReference type="STRING" id="714313.LSA_10010"/>
<dbReference type="EMBL" id="CP002461">
    <property type="protein sequence ID" value="AEN99400.1"/>
    <property type="molecule type" value="Genomic_DNA"/>
</dbReference>
<protein>
    <submittedName>
        <fullName evidence="3">Uncharacterized protein</fullName>
    </submittedName>
</protein>
<keyword evidence="2" id="KW-0812">Transmembrane</keyword>
<keyword evidence="4" id="KW-1185">Reference proteome</keyword>
<name>G2KUE6_FRUST</name>
<accession>G2KUE6</accession>